<dbReference type="AlphaFoldDB" id="A0A423PV29"/>
<dbReference type="OrthoDB" id="9807854at2"/>
<dbReference type="InParanoid" id="A0A423PV29"/>
<organism evidence="3 4">
    <name type="scientific">Salinisphaera japonica YTM-1</name>
    <dbReference type="NCBI Taxonomy" id="1209778"/>
    <lineage>
        <taxon>Bacteria</taxon>
        <taxon>Pseudomonadati</taxon>
        <taxon>Pseudomonadota</taxon>
        <taxon>Gammaproteobacteria</taxon>
        <taxon>Salinisphaerales</taxon>
        <taxon>Salinisphaeraceae</taxon>
        <taxon>Salinisphaera</taxon>
    </lineage>
</organism>
<sequence>MTSVVCRLIGSATLGMTIATAYVPVSLAADGPTNEELAALVQQQAAQIARLKQRLDTVEANQAPQSSRIAANDKARSPATPGRREPASEPSRQNQIEPGADEATAPAVGNQATGNDRLAAMQNDINTLKETGVKVDWSSGTPEFSSPDGRFTFGFGGRIQYDGSTTSGSRFDGESGDLNSRNIAGTEFRRVRLDVEGQITDPILYKIEMELANSTIGLRDVYLAGQRRFELGQGIVYLGSKFADSGLDGRTSSKWTWFTDRNVVSNDIDGVPGSYNVGLTTAFYGNHDDHISFAVSKGSTNESQTSSNNFLVRSRAHWNPINTGDVILHLGANGYYKDFDREREPNFVDRSVIAGAYNDNLRVTGPVVDAKDSTSWGLELAGLAGPFAAGAEYGSLNVNSRSGGDAHLEAYSAQVGWSITGEQFGYSTKQGVWTLPEIENPVTSGGMGHWEIMARYGAINSDDTRFGGGSGHGTTFGVNWYLNRFARLILADTIWTTNNKQSTLVGAPTDGYNGHDDGNTVNARAQIVF</sequence>
<dbReference type="Gene3D" id="2.40.160.10">
    <property type="entry name" value="Porin"/>
    <property type="match status" value="1"/>
</dbReference>
<evidence type="ECO:0000256" key="2">
    <source>
        <dbReference type="SAM" id="SignalP"/>
    </source>
</evidence>
<dbReference type="EMBL" id="AYKG01000015">
    <property type="protein sequence ID" value="ROO29411.1"/>
    <property type="molecule type" value="Genomic_DNA"/>
</dbReference>
<accession>A0A423PV29</accession>
<dbReference type="InterPro" id="IPR023614">
    <property type="entry name" value="Porin_dom_sf"/>
</dbReference>
<keyword evidence="2" id="KW-0732">Signal</keyword>
<evidence type="ECO:0000313" key="4">
    <source>
        <dbReference type="Proteomes" id="UP000285310"/>
    </source>
</evidence>
<feature type="region of interest" description="Disordered" evidence="1">
    <location>
        <begin position="59"/>
        <end position="110"/>
    </location>
</feature>
<evidence type="ECO:0000256" key="1">
    <source>
        <dbReference type="SAM" id="MobiDB-lite"/>
    </source>
</evidence>
<feature type="compositionally biased region" description="Polar residues" evidence="1">
    <location>
        <begin position="59"/>
        <end position="69"/>
    </location>
</feature>
<name>A0A423PV29_9GAMM</name>
<evidence type="ECO:0000313" key="3">
    <source>
        <dbReference type="EMBL" id="ROO29411.1"/>
    </source>
</evidence>
<protein>
    <recommendedName>
        <fullName evidence="5">Porin</fullName>
    </recommendedName>
</protein>
<dbReference type="RefSeq" id="WP_123657790.1">
    <property type="nucleotide sequence ID" value="NZ_AYKG01000015.1"/>
</dbReference>
<dbReference type="Pfam" id="PF07396">
    <property type="entry name" value="Porin_O_P"/>
    <property type="match status" value="1"/>
</dbReference>
<feature type="chain" id="PRO_5019560487" description="Porin" evidence="2">
    <location>
        <begin position="22"/>
        <end position="529"/>
    </location>
</feature>
<feature type="compositionally biased region" description="Basic and acidic residues" evidence="1">
    <location>
        <begin position="71"/>
        <end position="87"/>
    </location>
</feature>
<dbReference type="Proteomes" id="UP000285310">
    <property type="component" value="Unassembled WGS sequence"/>
</dbReference>
<evidence type="ECO:0008006" key="5">
    <source>
        <dbReference type="Google" id="ProtNLM"/>
    </source>
</evidence>
<gene>
    <name evidence="3" type="ORF">SAJA_06290</name>
</gene>
<comment type="caution">
    <text evidence="3">The sequence shown here is derived from an EMBL/GenBank/DDBJ whole genome shotgun (WGS) entry which is preliminary data.</text>
</comment>
<dbReference type="InterPro" id="IPR010870">
    <property type="entry name" value="Porin_O/P"/>
</dbReference>
<feature type="signal peptide" evidence="2">
    <location>
        <begin position="1"/>
        <end position="21"/>
    </location>
</feature>
<keyword evidence="4" id="KW-1185">Reference proteome</keyword>
<proteinExistence type="predicted"/>
<reference evidence="3 4" key="1">
    <citation type="submission" date="2013-10" db="EMBL/GenBank/DDBJ databases">
        <title>Salinisphaera japonica YTM-1 Genome Sequencing.</title>
        <authorList>
            <person name="Lai Q."/>
            <person name="Li C."/>
            <person name="Shao Z."/>
        </authorList>
    </citation>
    <scope>NUCLEOTIDE SEQUENCE [LARGE SCALE GENOMIC DNA]</scope>
    <source>
        <strain evidence="3 4">YTM-1</strain>
    </source>
</reference>